<protein>
    <submittedName>
        <fullName evidence="2">Uncharacterized protein</fullName>
    </submittedName>
</protein>
<dbReference type="Proteomes" id="UP000516361">
    <property type="component" value="Chromosome"/>
</dbReference>
<gene>
    <name evidence="2" type="ORF">OSSY52_16430</name>
</gene>
<evidence type="ECO:0000256" key="1">
    <source>
        <dbReference type="SAM" id="Phobius"/>
    </source>
</evidence>
<name>A0A7G1GB23_9BACT</name>
<dbReference type="RefSeq" id="WP_190614073.1">
    <property type="nucleotide sequence ID" value="NZ_AP018712.1"/>
</dbReference>
<accession>A0A7G1GB23</accession>
<organism evidence="2 3">
    <name type="scientific">Tepiditoga spiralis</name>
    <dbReference type="NCBI Taxonomy" id="2108365"/>
    <lineage>
        <taxon>Bacteria</taxon>
        <taxon>Thermotogati</taxon>
        <taxon>Thermotogota</taxon>
        <taxon>Thermotogae</taxon>
        <taxon>Petrotogales</taxon>
        <taxon>Petrotogaceae</taxon>
        <taxon>Tepiditoga</taxon>
    </lineage>
</organism>
<sequence>MVFFYLMFLILIMIFVFISKVFFELSINKFIVEKHKHLEYILETKNPPNIWLKNTKNVQKKCLKKLTNLIKYLQSSKLVDSEESRKKMLLKLNKIQKNWMKKEYFKQINIKDD</sequence>
<evidence type="ECO:0000313" key="2">
    <source>
        <dbReference type="EMBL" id="BBE31502.1"/>
    </source>
</evidence>
<keyword evidence="1" id="KW-0472">Membrane</keyword>
<dbReference type="InParanoid" id="A0A7G1GB23"/>
<dbReference type="KEGG" id="ocy:OSSY52_16430"/>
<keyword evidence="3" id="KW-1185">Reference proteome</keyword>
<reference evidence="2 3" key="1">
    <citation type="submission" date="2018-06" db="EMBL/GenBank/DDBJ databases">
        <title>Genome sequencing of Oceanotoga sp. sy52.</title>
        <authorList>
            <person name="Mori K."/>
        </authorList>
    </citation>
    <scope>NUCLEOTIDE SEQUENCE [LARGE SCALE GENOMIC DNA]</scope>
    <source>
        <strain evidence="3">sy52</strain>
    </source>
</reference>
<keyword evidence="1" id="KW-0812">Transmembrane</keyword>
<evidence type="ECO:0000313" key="3">
    <source>
        <dbReference type="Proteomes" id="UP000516361"/>
    </source>
</evidence>
<feature type="transmembrane region" description="Helical" evidence="1">
    <location>
        <begin position="6"/>
        <end position="27"/>
    </location>
</feature>
<dbReference type="EMBL" id="AP018712">
    <property type="protein sequence ID" value="BBE31502.1"/>
    <property type="molecule type" value="Genomic_DNA"/>
</dbReference>
<dbReference type="AlphaFoldDB" id="A0A7G1GB23"/>
<keyword evidence="1" id="KW-1133">Transmembrane helix</keyword>
<proteinExistence type="predicted"/>